<dbReference type="Pfam" id="PF01734">
    <property type="entry name" value="Patatin"/>
    <property type="match status" value="1"/>
</dbReference>
<dbReference type="PANTHER" id="PTHR24185:SF8">
    <property type="entry name" value="PNPLA DOMAIN-CONTAINING PROTEIN"/>
    <property type="match status" value="1"/>
</dbReference>
<proteinExistence type="predicted"/>
<evidence type="ECO:0000313" key="4">
    <source>
        <dbReference type="Proteomes" id="UP000480548"/>
    </source>
</evidence>
<dbReference type="PANTHER" id="PTHR24185">
    <property type="entry name" value="CALCIUM-INDEPENDENT PHOSPHOLIPASE A2-GAMMA"/>
    <property type="match status" value="1"/>
</dbReference>
<dbReference type="Gene3D" id="3.40.1090.10">
    <property type="entry name" value="Cytosolic phospholipase A2 catalytic domain"/>
    <property type="match status" value="1"/>
</dbReference>
<evidence type="ECO:0000313" key="3">
    <source>
        <dbReference type="EMBL" id="KAF3147195.1"/>
    </source>
</evidence>
<evidence type="ECO:0000256" key="1">
    <source>
        <dbReference type="ARBA" id="ARBA00023098"/>
    </source>
</evidence>
<dbReference type="GO" id="GO:0047499">
    <property type="term" value="F:calcium-independent phospholipase A2 activity"/>
    <property type="evidence" value="ECO:0007669"/>
    <property type="project" value="TreeGrafter"/>
</dbReference>
<protein>
    <recommendedName>
        <fullName evidence="2">PNPLA domain-containing protein</fullName>
    </recommendedName>
</protein>
<sequence>MTEFSVSAEGALVIGNSIFDYLKRGQPSSYVPFISVIKIDIRNFSQQSLKENDAETLKPNIELPTSTGGDKSVVLRWTQREPLDSKIIANPNDGTLSRHMVLSRFVGLVTSILVFEVVSETSYTSAAIQQWLDLLDALGRGSKYGTHWSPLPIIKIKRSETISHENSSLQRDRYLSTSCGPIPQKEGQQYDVNYSKTLCFSSVALQRALKLLMMDDGSFNGSQFLSKCLGGPQDWVRHFKKYAETSIQHINKHHMLESHIRLEGKCREIICALILLKLLRGNNDTEQLMNEFKSLASKVFRPQKSIVSRLLGGVRALLTDEWMNSSFFNKLLKESLPIGKLFGGSLEDNSKIGITTIRNDSIPCVLGNYNGAHYNENKGYEFLREDDPSKEVEVWEAGRCSAGVPGYFQPMYLAHKKAFFEDGGLRYNNPVALMISESKRIWDTQHSPDIVLSIGTGFVKSQEQQIPTSFFRNRSLLRVGRHFLASLCGETTWQNLEGVVTERYRERLHRINIELEIDEAGLDNPSSMNELILKTDRQLLGSPQILEIASILAASQFYFELDFVTASKRAVICVGRILSRLEAGSTSLIDFTRKLKDGFKTG</sequence>
<keyword evidence="1" id="KW-0443">Lipid metabolism</keyword>
<gene>
    <name evidence="3" type="ORF">TWF703_000035</name>
</gene>
<dbReference type="EMBL" id="WIQZ01000001">
    <property type="protein sequence ID" value="KAF3147195.1"/>
    <property type="molecule type" value="Genomic_DNA"/>
</dbReference>
<feature type="domain" description="PNPLA" evidence="2">
    <location>
        <begin position="290"/>
        <end position="433"/>
    </location>
</feature>
<name>A0A7C8NR53_ORBOL</name>
<dbReference type="GO" id="GO:0019369">
    <property type="term" value="P:arachidonate metabolic process"/>
    <property type="evidence" value="ECO:0007669"/>
    <property type="project" value="TreeGrafter"/>
</dbReference>
<accession>A0A7C8NR53</accession>
<organism evidence="3 4">
    <name type="scientific">Orbilia oligospora</name>
    <name type="common">Nematode-trapping fungus</name>
    <name type="synonym">Arthrobotrys oligospora</name>
    <dbReference type="NCBI Taxonomy" id="2813651"/>
    <lineage>
        <taxon>Eukaryota</taxon>
        <taxon>Fungi</taxon>
        <taxon>Dikarya</taxon>
        <taxon>Ascomycota</taxon>
        <taxon>Pezizomycotina</taxon>
        <taxon>Orbiliomycetes</taxon>
        <taxon>Orbiliales</taxon>
        <taxon>Orbiliaceae</taxon>
        <taxon>Orbilia</taxon>
    </lineage>
</organism>
<dbReference type="Proteomes" id="UP000480548">
    <property type="component" value="Unassembled WGS sequence"/>
</dbReference>
<dbReference type="InterPro" id="IPR016035">
    <property type="entry name" value="Acyl_Trfase/lysoPLipase"/>
</dbReference>
<evidence type="ECO:0000259" key="2">
    <source>
        <dbReference type="Pfam" id="PF01734"/>
    </source>
</evidence>
<dbReference type="AlphaFoldDB" id="A0A7C8NR53"/>
<dbReference type="SUPFAM" id="SSF52151">
    <property type="entry name" value="FabD/lysophospholipase-like"/>
    <property type="match status" value="1"/>
</dbReference>
<comment type="caution">
    <text evidence="3">The sequence shown here is derived from an EMBL/GenBank/DDBJ whole genome shotgun (WGS) entry which is preliminary data.</text>
</comment>
<reference evidence="3 4" key="1">
    <citation type="submission" date="2019-06" db="EMBL/GenBank/DDBJ databases">
        <authorList>
            <person name="Palmer J.M."/>
        </authorList>
    </citation>
    <scope>NUCLEOTIDE SEQUENCE [LARGE SCALE GENOMIC DNA]</scope>
    <source>
        <strain evidence="3 4">TWF703</strain>
    </source>
</reference>
<dbReference type="GO" id="GO:0016020">
    <property type="term" value="C:membrane"/>
    <property type="evidence" value="ECO:0007669"/>
    <property type="project" value="TreeGrafter"/>
</dbReference>
<dbReference type="GO" id="GO:0046486">
    <property type="term" value="P:glycerolipid metabolic process"/>
    <property type="evidence" value="ECO:0007669"/>
    <property type="project" value="UniProtKB-ARBA"/>
</dbReference>
<dbReference type="InterPro" id="IPR002641">
    <property type="entry name" value="PNPLA_dom"/>
</dbReference>